<name>A0ABQ6BE27_9BRAD</name>
<protein>
    <submittedName>
        <fullName evidence="1">Uncharacterized protein</fullName>
    </submittedName>
</protein>
<sequence>MKQHMRAAAAAVAFAHALRREVLSLYEHETRGYNRIRVWVNANWASGYDYDNQCKVGGSLPYMFHQGVRSHWRLRPRPLGAYSGFDHDTLSFFSVKVTSRHARVFDHREGADFTYTIWSGSRAPITE</sequence>
<accession>A0ABQ6BE27</accession>
<organism evidence="1 2">
    <name type="scientific">Bradyrhizobium iriomotense</name>
    <dbReference type="NCBI Taxonomy" id="441950"/>
    <lineage>
        <taxon>Bacteria</taxon>
        <taxon>Pseudomonadati</taxon>
        <taxon>Pseudomonadota</taxon>
        <taxon>Alphaproteobacteria</taxon>
        <taxon>Hyphomicrobiales</taxon>
        <taxon>Nitrobacteraceae</taxon>
        <taxon>Bradyrhizobium</taxon>
    </lineage>
</organism>
<dbReference type="EMBL" id="BSOW01000083">
    <property type="protein sequence ID" value="GLR92308.1"/>
    <property type="molecule type" value="Genomic_DNA"/>
</dbReference>
<dbReference type="Proteomes" id="UP001156905">
    <property type="component" value="Unassembled WGS sequence"/>
</dbReference>
<proteinExistence type="predicted"/>
<evidence type="ECO:0000313" key="1">
    <source>
        <dbReference type="EMBL" id="GLR92308.1"/>
    </source>
</evidence>
<evidence type="ECO:0000313" key="2">
    <source>
        <dbReference type="Proteomes" id="UP001156905"/>
    </source>
</evidence>
<keyword evidence="2" id="KW-1185">Reference proteome</keyword>
<reference evidence="2" key="1">
    <citation type="journal article" date="2019" name="Int. J. Syst. Evol. Microbiol.">
        <title>The Global Catalogue of Microorganisms (GCM) 10K type strain sequencing project: providing services to taxonomists for standard genome sequencing and annotation.</title>
        <authorList>
            <consortium name="The Broad Institute Genomics Platform"/>
            <consortium name="The Broad Institute Genome Sequencing Center for Infectious Disease"/>
            <person name="Wu L."/>
            <person name="Ma J."/>
        </authorList>
    </citation>
    <scope>NUCLEOTIDE SEQUENCE [LARGE SCALE GENOMIC DNA]</scope>
    <source>
        <strain evidence="2">NBRC 102520</strain>
    </source>
</reference>
<gene>
    <name evidence="1" type="ORF">GCM10007857_90340</name>
</gene>
<comment type="caution">
    <text evidence="1">The sequence shown here is derived from an EMBL/GenBank/DDBJ whole genome shotgun (WGS) entry which is preliminary data.</text>
</comment>